<keyword evidence="5 8" id="KW-0472">Membrane</keyword>
<name>A0A6B8KLK4_9HYPH</name>
<evidence type="ECO:0000256" key="3">
    <source>
        <dbReference type="ARBA" id="ARBA00022692"/>
    </source>
</evidence>
<dbReference type="KEGG" id="mhey:H2LOC_003410"/>
<organism evidence="10 11">
    <name type="scientific">Methylocystis heyeri</name>
    <dbReference type="NCBI Taxonomy" id="391905"/>
    <lineage>
        <taxon>Bacteria</taxon>
        <taxon>Pseudomonadati</taxon>
        <taxon>Pseudomonadota</taxon>
        <taxon>Alphaproteobacteria</taxon>
        <taxon>Hyphomicrobiales</taxon>
        <taxon>Methylocystaceae</taxon>
        <taxon>Methylocystis</taxon>
    </lineage>
</organism>
<dbReference type="InterPro" id="IPR050445">
    <property type="entry name" value="Bact_polysacc_biosynth/exp"/>
</dbReference>
<dbReference type="PANTHER" id="PTHR32309">
    <property type="entry name" value="TYROSINE-PROTEIN KINASE"/>
    <property type="match status" value="1"/>
</dbReference>
<dbReference type="EMBL" id="CP046052">
    <property type="protein sequence ID" value="QGM47935.1"/>
    <property type="molecule type" value="Genomic_DNA"/>
</dbReference>
<dbReference type="Gene3D" id="3.40.50.300">
    <property type="entry name" value="P-loop containing nucleotide triphosphate hydrolases"/>
    <property type="match status" value="1"/>
</dbReference>
<keyword evidence="2" id="KW-1003">Cell membrane</keyword>
<feature type="region of interest" description="Disordered" evidence="7">
    <location>
        <begin position="487"/>
        <end position="536"/>
    </location>
</feature>
<dbReference type="Pfam" id="PF02706">
    <property type="entry name" value="Wzz"/>
    <property type="match status" value="1"/>
</dbReference>
<keyword evidence="3 8" id="KW-0812">Transmembrane</keyword>
<proteinExistence type="predicted"/>
<protein>
    <submittedName>
        <fullName evidence="10">Lipopolysaccharide biosynthesis protein</fullName>
    </submittedName>
</protein>
<dbReference type="GO" id="GO:0005886">
    <property type="term" value="C:plasma membrane"/>
    <property type="evidence" value="ECO:0007669"/>
    <property type="project" value="UniProtKB-SubCell"/>
</dbReference>
<sequence length="721" mass="78292">MSDRGVTGEIDLSHILRALSEKRWWILGPTIAAFLSALVFVNVVKPRYTAESRVLLENQENFLPRSEKNDRATEILPDAEAVQSQIQVLTSRDLARRVIKTLGLQGDVEFDPLANGMGLATRAMVLLGLMRDPTQLTPEERILETFADRLNVLSPTKTRILSIEFSSRNPDLAARGANAVAEAYIEFQQQAKRDNAGGAAKTLAALVAELRKQVAEADLRAEQFRVKSGLLVGSNNTTINTQHLSELNTQLSLARTAQADAQAKAKLLREMLRQNRIGDIPDVANNEVFRRLLEQRVTLRAQLALESRTLLPGHPRIKELQAQLGDLDAQGRAVAERIARSLENDARIAGARVENLKQTLDAQKQVVGSSEADEVQLRELERSVRLYREQLESATAKYQEALARENAQATPADARIVQRALAPQAPSFPKKIPITAFAALAALILSSGAIISGELLSGRARVVPPAPGETPARPRSASLLERFSFGDARRADDPTSRPSGAVESDRFVSESAAEPFAAIDEDEDEDEEAVDASEEKRIASERDIIGGIDAARMTSSCVKVLAVSGDASGVASGTILALARGLSRRGRAVLIYADQNEILDRQLDPDRPVASGLRELLAGEADFAEIIRRDPGSRLHFIPSGLEGEADGEEMEPVLEALARTYDFVILTVNSAADALGFAPLFDKVLLRDGDPVAHKLFDLFARSHGDVQLIEDAAGDAVAA</sequence>
<keyword evidence="11" id="KW-1185">Reference proteome</keyword>
<evidence type="ECO:0000256" key="7">
    <source>
        <dbReference type="SAM" id="MobiDB-lite"/>
    </source>
</evidence>
<reference evidence="10 11" key="1">
    <citation type="submission" date="2019-11" db="EMBL/GenBank/DDBJ databases">
        <title>The genome sequence of Methylocystis heyeri.</title>
        <authorList>
            <person name="Oshkin I.Y."/>
            <person name="Miroshnikov K."/>
            <person name="Dedysh S.N."/>
        </authorList>
    </citation>
    <scope>NUCLEOTIDE SEQUENCE [LARGE SCALE GENOMIC DNA]</scope>
    <source>
        <strain evidence="10 11">H2</strain>
    </source>
</reference>
<keyword evidence="4 8" id="KW-1133">Transmembrane helix</keyword>
<gene>
    <name evidence="10" type="ORF">H2LOC_003410</name>
</gene>
<keyword evidence="6" id="KW-0175">Coiled coil</keyword>
<evidence type="ECO:0000259" key="9">
    <source>
        <dbReference type="Pfam" id="PF02706"/>
    </source>
</evidence>
<dbReference type="GO" id="GO:0004713">
    <property type="term" value="F:protein tyrosine kinase activity"/>
    <property type="evidence" value="ECO:0007669"/>
    <property type="project" value="TreeGrafter"/>
</dbReference>
<dbReference type="AlphaFoldDB" id="A0A6B8KLK4"/>
<dbReference type="SUPFAM" id="SSF52540">
    <property type="entry name" value="P-loop containing nucleoside triphosphate hydrolases"/>
    <property type="match status" value="1"/>
</dbReference>
<evidence type="ECO:0000256" key="5">
    <source>
        <dbReference type="ARBA" id="ARBA00023136"/>
    </source>
</evidence>
<evidence type="ECO:0000313" key="10">
    <source>
        <dbReference type="EMBL" id="QGM47935.1"/>
    </source>
</evidence>
<comment type="subcellular location">
    <subcellularLocation>
        <location evidence="1">Cell membrane</location>
        <topology evidence="1">Multi-pass membrane protein</topology>
    </subcellularLocation>
</comment>
<feature type="domain" description="Polysaccharide chain length determinant N-terminal" evidence="9">
    <location>
        <begin position="9"/>
        <end position="102"/>
    </location>
</feature>
<feature type="transmembrane region" description="Helical" evidence="8">
    <location>
        <begin position="24"/>
        <end position="44"/>
    </location>
</feature>
<feature type="coiled-coil region" evidence="6">
    <location>
        <begin position="339"/>
        <end position="408"/>
    </location>
</feature>
<dbReference type="Proteomes" id="UP000309061">
    <property type="component" value="Chromosome"/>
</dbReference>
<feature type="compositionally biased region" description="Acidic residues" evidence="7">
    <location>
        <begin position="519"/>
        <end position="532"/>
    </location>
</feature>
<evidence type="ECO:0000256" key="4">
    <source>
        <dbReference type="ARBA" id="ARBA00022989"/>
    </source>
</evidence>
<evidence type="ECO:0000313" key="11">
    <source>
        <dbReference type="Proteomes" id="UP000309061"/>
    </source>
</evidence>
<dbReference type="PANTHER" id="PTHR32309:SF13">
    <property type="entry name" value="FERRIC ENTEROBACTIN TRANSPORT PROTEIN FEPE"/>
    <property type="match status" value="1"/>
</dbReference>
<feature type="coiled-coil region" evidence="6">
    <location>
        <begin position="200"/>
        <end position="227"/>
    </location>
</feature>
<dbReference type="InterPro" id="IPR003856">
    <property type="entry name" value="LPS_length_determ_N"/>
</dbReference>
<dbReference type="OrthoDB" id="7786248at2"/>
<accession>A0A6B8KLK4</accession>
<evidence type="ECO:0000256" key="2">
    <source>
        <dbReference type="ARBA" id="ARBA00022475"/>
    </source>
</evidence>
<evidence type="ECO:0000256" key="8">
    <source>
        <dbReference type="SAM" id="Phobius"/>
    </source>
</evidence>
<evidence type="ECO:0000256" key="6">
    <source>
        <dbReference type="SAM" id="Coils"/>
    </source>
</evidence>
<evidence type="ECO:0000256" key="1">
    <source>
        <dbReference type="ARBA" id="ARBA00004651"/>
    </source>
</evidence>
<dbReference type="InterPro" id="IPR027417">
    <property type="entry name" value="P-loop_NTPase"/>
</dbReference>